<keyword evidence="1" id="KW-1133">Transmembrane helix</keyword>
<evidence type="ECO:0008006" key="4">
    <source>
        <dbReference type="Google" id="ProtNLM"/>
    </source>
</evidence>
<gene>
    <name evidence="2" type="ORF">PEPS_21310</name>
</gene>
<feature type="transmembrane region" description="Helical" evidence="1">
    <location>
        <begin position="101"/>
        <end position="123"/>
    </location>
</feature>
<evidence type="ECO:0000256" key="1">
    <source>
        <dbReference type="SAM" id="Phobius"/>
    </source>
</evidence>
<feature type="transmembrane region" description="Helical" evidence="1">
    <location>
        <begin position="129"/>
        <end position="150"/>
    </location>
</feature>
<organism evidence="2 3">
    <name type="scientific">Persicobacter psychrovividus</name>
    <dbReference type="NCBI Taxonomy" id="387638"/>
    <lineage>
        <taxon>Bacteria</taxon>
        <taxon>Pseudomonadati</taxon>
        <taxon>Bacteroidota</taxon>
        <taxon>Cytophagia</taxon>
        <taxon>Cytophagales</taxon>
        <taxon>Persicobacteraceae</taxon>
        <taxon>Persicobacter</taxon>
    </lineage>
</organism>
<name>A0ABM7VFV8_9BACT</name>
<reference evidence="2 3" key="1">
    <citation type="submission" date="2021-12" db="EMBL/GenBank/DDBJ databases">
        <title>Genome sequencing of bacteria with rrn-lacking chromosome and rrn-plasmid.</title>
        <authorList>
            <person name="Anda M."/>
            <person name="Iwasaki W."/>
        </authorList>
    </citation>
    <scope>NUCLEOTIDE SEQUENCE [LARGE SCALE GENOMIC DNA]</scope>
    <source>
        <strain evidence="2 3">NBRC 101262</strain>
    </source>
</reference>
<dbReference type="RefSeq" id="WP_338397041.1">
    <property type="nucleotide sequence ID" value="NZ_AP025292.1"/>
</dbReference>
<evidence type="ECO:0000313" key="2">
    <source>
        <dbReference type="EMBL" id="BDC99850.1"/>
    </source>
</evidence>
<feature type="transmembrane region" description="Helical" evidence="1">
    <location>
        <begin position="248"/>
        <end position="266"/>
    </location>
</feature>
<sequence length="626" mass="72717">MRHNITHSFTFQLLKLSLRNHPLLLAFWIPVLYLIFQPATSNISFVLEPEFMGKVDFISFLLTGLTLGIFTFAYHLSLFIFSSPRLPQLYHQKSPLRLFILNNSLLPVLCLLLYTFLSALHLWRVSHAVAVVFGLPVGFLLSQWLWLSLIESITINPLHQLIRKLNHHMQHFAPWRKKLLKFRQQQRHPLRVERMIGSSVKNSFKSRPKLSANWLMLFNQYHLNLLMIAITLLAAVQIFAHYPSDSALHLPAMATLFIILAMLLLLMTALSYWLRRASWVVLLGLVIISGFNREENIKSVPALPLKTISRQTNLQENSLPLFLKNWRARYTDNPHLILIYAEGHGQRAALWSFEVMRQLEQAMPRHFRESSPIYFGQGSSLVGLTYFRELSLRKAKGYPIDLTSEAYRQDLSREIFNSTFLNLFSFQAFSAFIKSNEQYFSTVYETKLDEYTRGLLRRKVQSEPLNPMFQSAPLLWINGQQTFLSAEKQPNHHSLIHLLSQQINKTPERNSLALFLSTHQQWLSKNTMGITIVHLAEQPQKIKLPAFHDQLSAEEICFSRTDQQPDHQAPSLLSWSLSIDQKNTILHNMRKERNQRGLQIVKDKTAYNNRLLKLTQIIPQNELINP</sequence>
<feature type="transmembrane region" description="Helical" evidence="1">
    <location>
        <begin position="223"/>
        <end position="242"/>
    </location>
</feature>
<feature type="transmembrane region" description="Helical" evidence="1">
    <location>
        <begin position="21"/>
        <end position="37"/>
    </location>
</feature>
<dbReference type="Proteomes" id="UP001354989">
    <property type="component" value="Chromosome"/>
</dbReference>
<accession>A0ABM7VFV8</accession>
<dbReference type="EMBL" id="AP025292">
    <property type="protein sequence ID" value="BDC99850.1"/>
    <property type="molecule type" value="Genomic_DNA"/>
</dbReference>
<keyword evidence="3" id="KW-1185">Reference proteome</keyword>
<keyword evidence="1" id="KW-0472">Membrane</keyword>
<evidence type="ECO:0000313" key="3">
    <source>
        <dbReference type="Proteomes" id="UP001354989"/>
    </source>
</evidence>
<keyword evidence="1" id="KW-0812">Transmembrane</keyword>
<protein>
    <recommendedName>
        <fullName evidence="4">Sulfatase N-terminal domain-containing protein</fullName>
    </recommendedName>
</protein>
<feature type="transmembrane region" description="Helical" evidence="1">
    <location>
        <begin position="57"/>
        <end position="81"/>
    </location>
</feature>
<proteinExistence type="predicted"/>